<dbReference type="GO" id="GO:0016301">
    <property type="term" value="F:kinase activity"/>
    <property type="evidence" value="ECO:0007669"/>
    <property type="project" value="UniProtKB-KW"/>
</dbReference>
<dbReference type="PROSITE" id="PS51480">
    <property type="entry name" value="DHAL"/>
    <property type="match status" value="1"/>
</dbReference>
<evidence type="ECO:0000256" key="2">
    <source>
        <dbReference type="ARBA" id="ARBA00022777"/>
    </source>
</evidence>
<evidence type="ECO:0000259" key="4">
    <source>
        <dbReference type="PROSITE" id="PS51480"/>
    </source>
</evidence>
<dbReference type="PANTHER" id="PTHR28629">
    <property type="entry name" value="TRIOKINASE/FMN CYCLASE"/>
    <property type="match status" value="1"/>
</dbReference>
<dbReference type="InterPro" id="IPR004007">
    <property type="entry name" value="DhaL_dom"/>
</dbReference>
<gene>
    <name evidence="5" type="primary">dhaL</name>
    <name evidence="5" type="ORF">QPK24_04490</name>
</gene>
<sequence length="219" mass="23682">MEISAVQFKQFLMNVVEMIEEQKDYLCELDRKLGDGDHGVTMSIGWQAVKEQLEGPLAEEQDCVKLSSTAGRTFLSAVGSSVGPLYATGFMRGAKALKGKEVLDDTAWKDYWVAFVDGVQERGQAELGDKTMMDALIPARNTLVDAFEQEGNFIKSIELAVQSAKDGAASTKDMLSKRGRSSRLGERSIGAQDPGATSAAAILEVFLQTVKSSVCESIS</sequence>
<feature type="domain" description="DhaL" evidence="4">
    <location>
        <begin position="6"/>
        <end position="208"/>
    </location>
</feature>
<organism evidence="5 6">
    <name type="scientific">Paenibacillus polygoni</name>
    <dbReference type="NCBI Taxonomy" id="3050112"/>
    <lineage>
        <taxon>Bacteria</taxon>
        <taxon>Bacillati</taxon>
        <taxon>Bacillota</taxon>
        <taxon>Bacilli</taxon>
        <taxon>Bacillales</taxon>
        <taxon>Paenibacillaceae</taxon>
        <taxon>Paenibacillus</taxon>
    </lineage>
</organism>
<dbReference type="SMART" id="SM01120">
    <property type="entry name" value="Dak2"/>
    <property type="match status" value="1"/>
</dbReference>
<dbReference type="Gene3D" id="1.25.40.340">
    <property type="match status" value="1"/>
</dbReference>
<dbReference type="InterPro" id="IPR050861">
    <property type="entry name" value="Dihydroxyacetone_Kinase"/>
</dbReference>
<dbReference type="InterPro" id="IPR012737">
    <property type="entry name" value="DhaK_L_YcgS"/>
</dbReference>
<dbReference type="SUPFAM" id="SSF101473">
    <property type="entry name" value="DhaL-like"/>
    <property type="match status" value="1"/>
</dbReference>
<evidence type="ECO:0000256" key="1">
    <source>
        <dbReference type="ARBA" id="ARBA00022679"/>
    </source>
</evidence>
<dbReference type="RefSeq" id="WP_285746493.1">
    <property type="nucleotide sequence ID" value="NZ_CP127162.1"/>
</dbReference>
<reference evidence="5 6" key="1">
    <citation type="submission" date="2023-06" db="EMBL/GenBank/DDBJ databases">
        <title>Paenibacillus polygonum sp. nov., an endophytic bacterium, isolated from Polygonum lapathifolium L. in Nanji Wetland National Nature Reserve, South of Poyang Lake, Jiangxi Province, China.</title>
        <authorList>
            <person name="Yu Z."/>
        </authorList>
    </citation>
    <scope>NUCLEOTIDE SEQUENCE [LARGE SCALE GENOMIC DNA]</scope>
    <source>
        <strain evidence="5 6">C31</strain>
    </source>
</reference>
<dbReference type="PANTHER" id="PTHR28629:SF4">
    <property type="entry name" value="TRIOKINASE_FMN CYCLASE"/>
    <property type="match status" value="1"/>
</dbReference>
<dbReference type="Proteomes" id="UP001236415">
    <property type="component" value="Chromosome"/>
</dbReference>
<evidence type="ECO:0000313" key="5">
    <source>
        <dbReference type="EMBL" id="WIV19981.1"/>
    </source>
</evidence>
<keyword evidence="1" id="KW-0808">Transferase</keyword>
<dbReference type="InterPro" id="IPR036117">
    <property type="entry name" value="DhaL_dom_sf"/>
</dbReference>
<evidence type="ECO:0000313" key="6">
    <source>
        <dbReference type="Proteomes" id="UP001236415"/>
    </source>
</evidence>
<dbReference type="Pfam" id="PF02734">
    <property type="entry name" value="Dak2"/>
    <property type="match status" value="1"/>
</dbReference>
<name>A0ABY8X667_9BACL</name>
<feature type="region of interest" description="Disordered" evidence="3">
    <location>
        <begin position="170"/>
        <end position="192"/>
    </location>
</feature>
<keyword evidence="2 5" id="KW-0418">Kinase</keyword>
<proteinExistence type="predicted"/>
<accession>A0ABY8X667</accession>
<dbReference type="EMBL" id="CP127162">
    <property type="protein sequence ID" value="WIV19981.1"/>
    <property type="molecule type" value="Genomic_DNA"/>
</dbReference>
<keyword evidence="6" id="KW-1185">Reference proteome</keyword>
<protein>
    <submittedName>
        <fullName evidence="5">Dihydroxyacetone kinase subunit DhaL</fullName>
    </submittedName>
</protein>
<evidence type="ECO:0000256" key="3">
    <source>
        <dbReference type="SAM" id="MobiDB-lite"/>
    </source>
</evidence>
<dbReference type="NCBIfam" id="TIGR02365">
    <property type="entry name" value="dha_L_ycgS"/>
    <property type="match status" value="1"/>
</dbReference>